<comment type="caution">
    <text evidence="1">The sequence shown here is derived from an EMBL/GenBank/DDBJ whole genome shotgun (WGS) entry which is preliminary data.</text>
</comment>
<dbReference type="AlphaFoldDB" id="A0A1C4FN78"/>
<reference evidence="1 2" key="1">
    <citation type="submission" date="2016-11" db="EMBL/GenBank/DDBJ databases">
        <title>Identification of Bacillus cereus isolated from egg-white.</title>
        <authorList>
            <person name="Soni A."/>
            <person name="Oey I."/>
            <person name="Silcock P."/>
            <person name="Bremer P."/>
        </authorList>
    </citation>
    <scope>NUCLEOTIDE SEQUENCE [LARGE SCALE GENOMIC DNA]</scope>
    <source>
        <strain evidence="1 2">NZAS03</strain>
    </source>
</reference>
<sequence length="319" mass="35621">MFYYRFYGLKIASEVALPVGVINHINSEEEKGIDLFFKIDKEQVLDLPFKEFDDYVNQEHHSKHTYVNCLTGKYEILANGKSVNFIRFSYCSSEQDIAACFVGIVLPYILQVRGIVPIHASGITHEEGAWGFMAGPGVGKSTIQIALMEKGMQFFTDDVMPLSIRKDVVLVHPGYAALKLDESSISIASQQTFINEDALAEGATKQVYSLGETNACKDTKKLKGLFLLKPHNDSAGDIKVKQLQGHEKLIHILANTFTLGIINPETTIQYMNIFSSSIFKEIPVYSLEYPKEFSYLNEVCNQVIQTIKFGDLGGDHSVA</sequence>
<evidence type="ECO:0008006" key="3">
    <source>
        <dbReference type="Google" id="ProtNLM"/>
    </source>
</evidence>
<dbReference type="Proteomes" id="UP000186535">
    <property type="component" value="Unassembled WGS sequence"/>
</dbReference>
<dbReference type="Gene3D" id="3.40.50.300">
    <property type="entry name" value="P-loop containing nucleotide triphosphate hydrolases"/>
    <property type="match status" value="1"/>
</dbReference>
<protein>
    <recommendedName>
        <fullName evidence="3">Aldolase</fullName>
    </recommendedName>
</protein>
<dbReference type="RefSeq" id="WP_073517003.1">
    <property type="nucleotide sequence ID" value="NZ_MPOM01000007.1"/>
</dbReference>
<evidence type="ECO:0000313" key="1">
    <source>
        <dbReference type="EMBL" id="OKA38749.1"/>
    </source>
</evidence>
<evidence type="ECO:0000313" key="2">
    <source>
        <dbReference type="Proteomes" id="UP000186535"/>
    </source>
</evidence>
<dbReference type="InterPro" id="IPR027417">
    <property type="entry name" value="P-loop_NTPase"/>
</dbReference>
<name>A0A1C4FN78_BACCE</name>
<accession>A0A1C4FN78</accession>
<dbReference type="SUPFAM" id="SSF53795">
    <property type="entry name" value="PEP carboxykinase-like"/>
    <property type="match status" value="1"/>
</dbReference>
<organism evidence="1 2">
    <name type="scientific">Bacillus cereus</name>
    <dbReference type="NCBI Taxonomy" id="1396"/>
    <lineage>
        <taxon>Bacteria</taxon>
        <taxon>Bacillati</taxon>
        <taxon>Bacillota</taxon>
        <taxon>Bacilli</taxon>
        <taxon>Bacillales</taxon>
        <taxon>Bacillaceae</taxon>
        <taxon>Bacillus</taxon>
        <taxon>Bacillus cereus group</taxon>
    </lineage>
</organism>
<gene>
    <name evidence="1" type="ORF">BJR07_12630</name>
</gene>
<proteinExistence type="predicted"/>
<dbReference type="EMBL" id="MPON01000002">
    <property type="protein sequence ID" value="OKA38749.1"/>
    <property type="molecule type" value="Genomic_DNA"/>
</dbReference>